<feature type="compositionally biased region" description="Low complexity" evidence="1">
    <location>
        <begin position="584"/>
        <end position="608"/>
    </location>
</feature>
<feature type="compositionally biased region" description="Basic and acidic residues" evidence="1">
    <location>
        <begin position="688"/>
        <end position="699"/>
    </location>
</feature>
<feature type="compositionally biased region" description="Basic and acidic residues" evidence="1">
    <location>
        <begin position="640"/>
        <end position="670"/>
    </location>
</feature>
<dbReference type="EMBL" id="JAKKPZ010000807">
    <property type="protein sequence ID" value="KAI1692215.1"/>
    <property type="molecule type" value="Genomic_DNA"/>
</dbReference>
<dbReference type="AlphaFoldDB" id="A0AAD4MGK1"/>
<feature type="compositionally biased region" description="Polar residues" evidence="1">
    <location>
        <begin position="617"/>
        <end position="638"/>
    </location>
</feature>
<sequence>MDSFSLRALTNVLYTLPFYSTPLPFRPYGRTLCNSPSPESTPRNSQTSPDSTSTAVNNGPEYCKETPVILAEIAKKVNGSQRTQVLKSGFDAVGRNGEDFLYFVKDLGTLLKVVAEHVYVEKLEDGRKVGNCGNGITVDFKIYEFDYKCDEARENLSLECCYERGLSFNYNNYMERSEKDPAISALWHKNETNDEEFRCALHTDWALKLLRPLEWLAVFAVESWALYQKEIEYEANTNHSAFNFTRVDVNFENIYLRLIDRIHQKSSDGSSPHSQDKNAILSLLLRLESKQYFTKKHKHGIAFGRIAQKKEVSKDAISDLYQSGTIWELLSDLTTFMQVLRMKIQTTRGEENTVSRIVDIPKSKYSKCTSHLVEGWIKMFQGEDSNGLKRYNAQCGSLKDDYIPCFYQANLNEILDEYELDWSADPTVIKLWNNANAEKLLDKVVEIVGVKFHRSDPRDNLTNAANANFSLRMINTSLLIAETITVHLNLSNVILEKEKDKIYIEIRERLWIAIQALKRLKTKMEEVNEKHAGMIKKNKIKWPRIHYSGIFIRHLQLLVPRSVDSTDSPGGPGGQVSGSPPPNGSSSRGSTTLVSGGPGSPTSSASGSKKLKKDQPTGRSSAAQLSKKTPKVSTQSVKPESARITKLRKGEAVRKSQDRSSRDRSSRSKDPGSGSKDSTPKQPKGKAKPSEKWGKLGKL</sequence>
<organism evidence="2 3">
    <name type="scientific">Ditylenchus destructor</name>
    <dbReference type="NCBI Taxonomy" id="166010"/>
    <lineage>
        <taxon>Eukaryota</taxon>
        <taxon>Metazoa</taxon>
        <taxon>Ecdysozoa</taxon>
        <taxon>Nematoda</taxon>
        <taxon>Chromadorea</taxon>
        <taxon>Rhabditida</taxon>
        <taxon>Tylenchina</taxon>
        <taxon>Tylenchomorpha</taxon>
        <taxon>Sphaerularioidea</taxon>
        <taxon>Anguinidae</taxon>
        <taxon>Anguininae</taxon>
        <taxon>Ditylenchus</taxon>
    </lineage>
</organism>
<feature type="region of interest" description="Disordered" evidence="1">
    <location>
        <begin position="563"/>
        <end position="699"/>
    </location>
</feature>
<accession>A0AAD4MGK1</accession>
<proteinExistence type="predicted"/>
<dbReference type="Proteomes" id="UP001201812">
    <property type="component" value="Unassembled WGS sequence"/>
</dbReference>
<feature type="compositionally biased region" description="Polar residues" evidence="1">
    <location>
        <begin position="32"/>
        <end position="57"/>
    </location>
</feature>
<gene>
    <name evidence="2" type="ORF">DdX_21382</name>
</gene>
<comment type="caution">
    <text evidence="2">The sequence shown here is derived from an EMBL/GenBank/DDBJ whole genome shotgun (WGS) entry which is preliminary data.</text>
</comment>
<protein>
    <submittedName>
        <fullName evidence="2">Uncharacterized protein</fullName>
    </submittedName>
</protein>
<reference evidence="2" key="1">
    <citation type="submission" date="2022-01" db="EMBL/GenBank/DDBJ databases">
        <title>Genome Sequence Resource for Two Populations of Ditylenchus destructor, the Migratory Endoparasitic Phytonematode.</title>
        <authorList>
            <person name="Zhang H."/>
            <person name="Lin R."/>
            <person name="Xie B."/>
        </authorList>
    </citation>
    <scope>NUCLEOTIDE SEQUENCE</scope>
    <source>
        <strain evidence="2">BazhouSP</strain>
    </source>
</reference>
<name>A0AAD4MGK1_9BILA</name>
<feature type="region of interest" description="Disordered" evidence="1">
    <location>
        <begin position="30"/>
        <end position="60"/>
    </location>
</feature>
<evidence type="ECO:0000313" key="2">
    <source>
        <dbReference type="EMBL" id="KAI1692215.1"/>
    </source>
</evidence>
<evidence type="ECO:0000313" key="3">
    <source>
        <dbReference type="Proteomes" id="UP001201812"/>
    </source>
</evidence>
<keyword evidence="3" id="KW-1185">Reference proteome</keyword>
<evidence type="ECO:0000256" key="1">
    <source>
        <dbReference type="SAM" id="MobiDB-lite"/>
    </source>
</evidence>